<dbReference type="EMBL" id="JABEQH010000002">
    <property type="protein sequence ID" value="MBB2174828.1"/>
    <property type="molecule type" value="Genomic_DNA"/>
</dbReference>
<protein>
    <submittedName>
        <fullName evidence="1">DUF3175 domain-containing protein</fullName>
    </submittedName>
</protein>
<dbReference type="Pfam" id="PF11373">
    <property type="entry name" value="DUF3175"/>
    <property type="match status" value="1"/>
</dbReference>
<keyword evidence="2" id="KW-1185">Reference proteome</keyword>
<dbReference type="AlphaFoldDB" id="A0A7W4J4Y9"/>
<comment type="caution">
    <text evidence="1">The sequence shown here is derived from an EMBL/GenBank/DDBJ whole genome shotgun (WGS) entry which is preliminary data.</text>
</comment>
<dbReference type="Proteomes" id="UP000561066">
    <property type="component" value="Unassembled WGS sequence"/>
</dbReference>
<dbReference type="InterPro" id="IPR021513">
    <property type="entry name" value="Phage_RSL1_Orf186"/>
</dbReference>
<accession>A0A7W4J4Y9</accession>
<evidence type="ECO:0000313" key="2">
    <source>
        <dbReference type="Proteomes" id="UP000561066"/>
    </source>
</evidence>
<gene>
    <name evidence="1" type="ORF">HLH21_02665</name>
</gene>
<name>A0A7W4J4Y9_9PROT</name>
<dbReference type="RefSeq" id="WP_182940769.1">
    <property type="nucleotide sequence ID" value="NZ_JABEQH010000002.1"/>
</dbReference>
<proteinExistence type="predicted"/>
<evidence type="ECO:0000313" key="1">
    <source>
        <dbReference type="EMBL" id="MBB2174828.1"/>
    </source>
</evidence>
<organism evidence="1 2">
    <name type="scientific">Gluconacetobacter johannae</name>
    <dbReference type="NCBI Taxonomy" id="112140"/>
    <lineage>
        <taxon>Bacteria</taxon>
        <taxon>Pseudomonadati</taxon>
        <taxon>Pseudomonadota</taxon>
        <taxon>Alphaproteobacteria</taxon>
        <taxon>Acetobacterales</taxon>
        <taxon>Acetobacteraceae</taxon>
        <taxon>Gluconacetobacter</taxon>
    </lineage>
</organism>
<reference evidence="1 2" key="1">
    <citation type="submission" date="2020-04" db="EMBL/GenBank/DDBJ databases">
        <title>Description of novel Gluconacetobacter.</title>
        <authorList>
            <person name="Sombolestani A."/>
        </authorList>
    </citation>
    <scope>NUCLEOTIDE SEQUENCE [LARGE SCALE GENOMIC DNA]</scope>
    <source>
        <strain evidence="1 2">LMG 21312</strain>
    </source>
</reference>
<sequence length="106" mass="12192">MTARKTPPARGRKWSAEVTRHSDALDLEPGVFASDDPRRIAESLKRSAEASTRRKSTPFRSAMSMLVFYTNRAGRHLSQGRRQTLDRARVELRRLFGRPDGPDRRR</sequence>